<protein>
    <submittedName>
        <fullName evidence="1">Uncharacterized protein</fullName>
    </submittedName>
</protein>
<keyword evidence="2" id="KW-1185">Reference proteome</keyword>
<gene>
    <name evidence="1" type="ORF">LX66_3551</name>
</gene>
<dbReference type="Proteomes" id="UP000316778">
    <property type="component" value="Unassembled WGS sequence"/>
</dbReference>
<evidence type="ECO:0000313" key="1">
    <source>
        <dbReference type="EMBL" id="TWI86297.1"/>
    </source>
</evidence>
<dbReference type="RefSeq" id="WP_145716001.1">
    <property type="nucleotide sequence ID" value="NZ_BAAAFY010000005.1"/>
</dbReference>
<organism evidence="1 2">
    <name type="scientific">Chitinophaga japonensis</name>
    <name type="common">Flexibacter japonensis</name>
    <dbReference type="NCBI Taxonomy" id="104662"/>
    <lineage>
        <taxon>Bacteria</taxon>
        <taxon>Pseudomonadati</taxon>
        <taxon>Bacteroidota</taxon>
        <taxon>Chitinophagia</taxon>
        <taxon>Chitinophagales</taxon>
        <taxon>Chitinophagaceae</taxon>
        <taxon>Chitinophaga</taxon>
    </lineage>
</organism>
<sequence length="169" mass="18034">MAAKAEIGLKQFLMGDIAGDGGMGTSLTELGPTVTDTAILSDEAPTTTDFNVEEYDYPFYSEITPGKSTVALSVYDVEPASLVRVLGGTASIDASGNNVWEAPRTAPIIEQSVRLITKKGGTVDIPHARISAIKQFNFRKTALFQVELTITILLPDKDGVAPIKYTKPA</sequence>
<accession>A0A562SY71</accession>
<reference evidence="1 2" key="1">
    <citation type="journal article" date="2013" name="Stand. Genomic Sci.">
        <title>Genomic Encyclopedia of Type Strains, Phase I: The one thousand microbial genomes (KMG-I) project.</title>
        <authorList>
            <person name="Kyrpides N.C."/>
            <person name="Woyke T."/>
            <person name="Eisen J.A."/>
            <person name="Garrity G."/>
            <person name="Lilburn T.G."/>
            <person name="Beck B.J."/>
            <person name="Whitman W.B."/>
            <person name="Hugenholtz P."/>
            <person name="Klenk H.P."/>
        </authorList>
    </citation>
    <scope>NUCLEOTIDE SEQUENCE [LARGE SCALE GENOMIC DNA]</scope>
    <source>
        <strain evidence="1 2">DSM 13484</strain>
    </source>
</reference>
<comment type="caution">
    <text evidence="1">The sequence shown here is derived from an EMBL/GenBank/DDBJ whole genome shotgun (WGS) entry which is preliminary data.</text>
</comment>
<dbReference type="OrthoDB" id="762138at2"/>
<dbReference type="EMBL" id="VLLG01000004">
    <property type="protein sequence ID" value="TWI86297.1"/>
    <property type="molecule type" value="Genomic_DNA"/>
</dbReference>
<name>A0A562SY71_CHIJA</name>
<dbReference type="AlphaFoldDB" id="A0A562SY71"/>
<evidence type="ECO:0000313" key="2">
    <source>
        <dbReference type="Proteomes" id="UP000316778"/>
    </source>
</evidence>
<proteinExistence type="predicted"/>